<sequence length="31" mass="3423">MVSSILGETTEIFSLGKIRYITATPSRPIKI</sequence>
<reference evidence="1" key="1">
    <citation type="journal article" date="2021" name="Proc. Natl. Acad. Sci. U.S.A.">
        <title>A Catalog of Tens of Thousands of Viruses from Human Metagenomes Reveals Hidden Associations with Chronic Diseases.</title>
        <authorList>
            <person name="Tisza M.J."/>
            <person name="Buck C.B."/>
        </authorList>
    </citation>
    <scope>NUCLEOTIDE SEQUENCE</scope>
    <source>
        <strain evidence="1">Ct8Lf7</strain>
    </source>
</reference>
<proteinExistence type="predicted"/>
<evidence type="ECO:0000313" key="1">
    <source>
        <dbReference type="EMBL" id="DAF44549.1"/>
    </source>
</evidence>
<protein>
    <submittedName>
        <fullName evidence="1">Uncharacterized protein</fullName>
    </submittedName>
</protein>
<dbReference type="EMBL" id="BK032511">
    <property type="protein sequence ID" value="DAF44549.1"/>
    <property type="molecule type" value="Genomic_DNA"/>
</dbReference>
<accession>A0A8S5S0K9</accession>
<organism evidence="1">
    <name type="scientific">Podoviridae sp. ct8Lf7</name>
    <dbReference type="NCBI Taxonomy" id="2827723"/>
    <lineage>
        <taxon>Viruses</taxon>
        <taxon>Duplodnaviria</taxon>
        <taxon>Heunggongvirae</taxon>
        <taxon>Uroviricota</taxon>
        <taxon>Caudoviricetes</taxon>
    </lineage>
</organism>
<name>A0A8S5S0K9_9CAUD</name>